<gene>
    <name evidence="10" type="ORF">CQY20_23680</name>
    <name evidence="9" type="ORF">MAGR_19360</name>
</gene>
<dbReference type="PRINTS" id="PR00081">
    <property type="entry name" value="GDHRDH"/>
</dbReference>
<dbReference type="InterPro" id="IPR057326">
    <property type="entry name" value="KR_dom"/>
</dbReference>
<dbReference type="EMBL" id="BLKS01000001">
    <property type="protein sequence ID" value="GFG50495.1"/>
    <property type="molecule type" value="Genomic_DNA"/>
</dbReference>
<evidence type="ECO:0000313" key="12">
    <source>
        <dbReference type="Proteomes" id="UP000465302"/>
    </source>
</evidence>
<dbReference type="FunFam" id="3.40.50.720:FF:000084">
    <property type="entry name" value="Short-chain dehydrogenase reductase"/>
    <property type="match status" value="1"/>
</dbReference>
<dbReference type="PRINTS" id="PR00080">
    <property type="entry name" value="SDRFAMILY"/>
</dbReference>
<reference evidence="9 12" key="2">
    <citation type="journal article" date="2019" name="Emerg. Microbes Infect.">
        <title>Comprehensive subspecies identification of 175 nontuberculous mycobacteria species based on 7547 genomic profiles.</title>
        <authorList>
            <person name="Matsumoto Y."/>
            <person name="Kinjo T."/>
            <person name="Motooka D."/>
            <person name="Nabeya D."/>
            <person name="Jung N."/>
            <person name="Uechi K."/>
            <person name="Horii T."/>
            <person name="Iida T."/>
            <person name="Fujita J."/>
            <person name="Nakamura S."/>
        </authorList>
    </citation>
    <scope>NUCLEOTIDE SEQUENCE [LARGE SCALE GENOMIC DNA]</scope>
    <source>
        <strain evidence="9 12">JCM 6377</strain>
    </source>
</reference>
<dbReference type="RefSeq" id="WP_097942521.1">
    <property type="nucleotide sequence ID" value="NZ_BLKS01000001.1"/>
</dbReference>
<evidence type="ECO:0000259" key="8">
    <source>
        <dbReference type="SMART" id="SM00822"/>
    </source>
</evidence>
<accession>A0A2A7MSV2</accession>
<dbReference type="Gene3D" id="3.40.50.720">
    <property type="entry name" value="NAD(P)-binding Rossmann-like Domain"/>
    <property type="match status" value="1"/>
</dbReference>
<keyword evidence="11" id="KW-1185">Reference proteome</keyword>
<protein>
    <recommendedName>
        <fullName evidence="5">3-oxoacyl-[acyl-carrier-protein] reductase MabA</fullName>
    </recommendedName>
</protein>
<evidence type="ECO:0000256" key="5">
    <source>
        <dbReference type="ARBA" id="ARBA00040781"/>
    </source>
</evidence>
<dbReference type="GO" id="GO:0004316">
    <property type="term" value="F:3-oxoacyl-[acyl-carrier-protein] reductase (NADPH) activity"/>
    <property type="evidence" value="ECO:0007669"/>
    <property type="project" value="UniProtKB-EC"/>
</dbReference>
<evidence type="ECO:0000256" key="1">
    <source>
        <dbReference type="ARBA" id="ARBA00004191"/>
    </source>
</evidence>
<dbReference type="InterPro" id="IPR050259">
    <property type="entry name" value="SDR"/>
</dbReference>
<dbReference type="OrthoDB" id="9786435at2"/>
<keyword evidence="3" id="KW-0134">Cell wall</keyword>
<reference evidence="9" key="3">
    <citation type="submission" date="2020-02" db="EMBL/GenBank/DDBJ databases">
        <authorList>
            <person name="Matsumoto Y."/>
            <person name="Motooka D."/>
            <person name="Nakamura S."/>
        </authorList>
    </citation>
    <scope>NUCLEOTIDE SEQUENCE</scope>
    <source>
        <strain evidence="9">JCM 6377</strain>
    </source>
</reference>
<dbReference type="Proteomes" id="UP000465302">
    <property type="component" value="Unassembled WGS sequence"/>
</dbReference>
<keyword evidence="4" id="KW-0560">Oxidoreductase</keyword>
<dbReference type="InterPro" id="IPR036291">
    <property type="entry name" value="NAD(P)-bd_dom_sf"/>
</dbReference>
<feature type="domain" description="Ketoreductase" evidence="8">
    <location>
        <begin position="7"/>
        <end position="187"/>
    </location>
</feature>
<evidence type="ECO:0000256" key="3">
    <source>
        <dbReference type="ARBA" id="ARBA00022512"/>
    </source>
</evidence>
<dbReference type="CDD" id="cd05233">
    <property type="entry name" value="SDR_c"/>
    <property type="match status" value="1"/>
</dbReference>
<comment type="catalytic activity">
    <reaction evidence="6">
        <text>a (3R)-hydroxyacyl-[ACP] + NADP(+) = a 3-oxoacyl-[ACP] + NADPH + H(+)</text>
        <dbReference type="Rhea" id="RHEA:17397"/>
        <dbReference type="Rhea" id="RHEA-COMP:9916"/>
        <dbReference type="Rhea" id="RHEA-COMP:9945"/>
        <dbReference type="ChEBI" id="CHEBI:15378"/>
        <dbReference type="ChEBI" id="CHEBI:57783"/>
        <dbReference type="ChEBI" id="CHEBI:58349"/>
        <dbReference type="ChEBI" id="CHEBI:78776"/>
        <dbReference type="ChEBI" id="CHEBI:78827"/>
        <dbReference type="EC" id="1.1.1.100"/>
    </reaction>
    <physiologicalReaction direction="right-to-left" evidence="6">
        <dbReference type="Rhea" id="RHEA:17399"/>
    </physiologicalReaction>
</comment>
<dbReference type="PANTHER" id="PTHR42879">
    <property type="entry name" value="3-OXOACYL-(ACYL-CARRIER-PROTEIN) REDUCTASE"/>
    <property type="match status" value="1"/>
</dbReference>
<comment type="subcellular location">
    <subcellularLocation>
        <location evidence="1">Secreted</location>
        <location evidence="1">Cell wall</location>
    </subcellularLocation>
</comment>
<evidence type="ECO:0000256" key="4">
    <source>
        <dbReference type="ARBA" id="ARBA00023002"/>
    </source>
</evidence>
<dbReference type="EMBL" id="PDCP01000054">
    <property type="protein sequence ID" value="PEG34882.1"/>
    <property type="molecule type" value="Genomic_DNA"/>
</dbReference>
<dbReference type="AlphaFoldDB" id="A0A2A7MSV2"/>
<evidence type="ECO:0000256" key="2">
    <source>
        <dbReference type="ARBA" id="ARBA00006484"/>
    </source>
</evidence>
<organism evidence="10 11">
    <name type="scientific">Mycolicibacterium agri</name>
    <name type="common">Mycobacterium agri</name>
    <dbReference type="NCBI Taxonomy" id="36811"/>
    <lineage>
        <taxon>Bacteria</taxon>
        <taxon>Bacillati</taxon>
        <taxon>Actinomycetota</taxon>
        <taxon>Actinomycetes</taxon>
        <taxon>Mycobacteriales</taxon>
        <taxon>Mycobacteriaceae</taxon>
        <taxon>Mycolicibacterium</taxon>
    </lineage>
</organism>
<dbReference type="InterPro" id="IPR002347">
    <property type="entry name" value="SDR_fam"/>
</dbReference>
<evidence type="ECO:0000313" key="11">
    <source>
        <dbReference type="Proteomes" id="UP000220914"/>
    </source>
</evidence>
<dbReference type="Proteomes" id="UP000220914">
    <property type="component" value="Unassembled WGS sequence"/>
</dbReference>
<dbReference type="SMART" id="SM00822">
    <property type="entry name" value="PKS_KR"/>
    <property type="match status" value="1"/>
</dbReference>
<name>A0A2A7MSV2_MYCAG</name>
<comment type="caution">
    <text evidence="10">The sequence shown here is derived from an EMBL/GenBank/DDBJ whole genome shotgun (WGS) entry which is preliminary data.</text>
</comment>
<reference evidence="10 11" key="1">
    <citation type="submission" date="2017-10" db="EMBL/GenBank/DDBJ databases">
        <title>The new phylogeny of genus Mycobacterium.</title>
        <authorList>
            <person name="Tortoli E."/>
            <person name="Trovato A."/>
            <person name="Cirillo D.M."/>
        </authorList>
    </citation>
    <scope>NUCLEOTIDE SEQUENCE [LARGE SCALE GENOMIC DNA]</scope>
    <source>
        <strain evidence="10 11">CCUG37673</strain>
    </source>
</reference>
<proteinExistence type="inferred from homology"/>
<dbReference type="SUPFAM" id="SSF51735">
    <property type="entry name" value="NAD(P)-binding Rossmann-fold domains"/>
    <property type="match status" value="1"/>
</dbReference>
<evidence type="ECO:0000256" key="7">
    <source>
        <dbReference type="RuleBase" id="RU000363"/>
    </source>
</evidence>
<dbReference type="Pfam" id="PF00106">
    <property type="entry name" value="adh_short"/>
    <property type="match status" value="1"/>
</dbReference>
<comment type="similarity">
    <text evidence="2 7">Belongs to the short-chain dehydrogenases/reductases (SDR) family.</text>
</comment>
<evidence type="ECO:0000256" key="6">
    <source>
        <dbReference type="ARBA" id="ARBA00047400"/>
    </source>
</evidence>
<keyword evidence="3" id="KW-0964">Secreted</keyword>
<dbReference type="PANTHER" id="PTHR42879:SF2">
    <property type="entry name" value="3-OXOACYL-[ACYL-CARRIER-PROTEIN] REDUCTASE FABG"/>
    <property type="match status" value="1"/>
</dbReference>
<sequence>MRQLDGKNVFLTGASRGMGREIARGLAKEGASIALVARTESNLKELAEELAGLGGRAIAIPTDVKDKEQIKEAVRRARDEFGEIHILINSAGVLDNEPIANHNDEVWEHHYSVNVNSYFYTIREIIPEMLDRRWGRIINVASTSSKVPIGPNRAAYVSSKHAVLGLTKEVAFEAAPFGVTVNAICPGFVLTDMVEDSMRKFARDSGKSPEETRAMWIAKIPMGRFIDPTEVVPLALFLVSDGAGAITMQAINVDGGFCPN</sequence>
<evidence type="ECO:0000313" key="10">
    <source>
        <dbReference type="EMBL" id="PEG34882.1"/>
    </source>
</evidence>
<evidence type="ECO:0000313" key="9">
    <source>
        <dbReference type="EMBL" id="GFG50495.1"/>
    </source>
</evidence>